<dbReference type="Proteomes" id="UP001140206">
    <property type="component" value="Chromosome 2"/>
</dbReference>
<dbReference type="PROSITE" id="PS51184">
    <property type="entry name" value="JMJC"/>
    <property type="match status" value="1"/>
</dbReference>
<name>A0AAV8EUP4_9POAL</name>
<feature type="domain" description="JmjN" evidence="9">
    <location>
        <begin position="121"/>
        <end position="162"/>
    </location>
</feature>
<evidence type="ECO:0000256" key="3">
    <source>
        <dbReference type="ARBA" id="ARBA00023002"/>
    </source>
</evidence>
<feature type="region of interest" description="Disordered" evidence="8">
    <location>
        <begin position="803"/>
        <end position="833"/>
    </location>
</feature>
<dbReference type="GO" id="GO:0016491">
    <property type="term" value="F:oxidoreductase activity"/>
    <property type="evidence" value="ECO:0007669"/>
    <property type="project" value="UniProtKB-KW"/>
</dbReference>
<gene>
    <name evidence="11" type="ORF">LUZ62_036143</name>
</gene>
<keyword evidence="7" id="KW-0539">Nucleus</keyword>
<keyword evidence="3" id="KW-0560">Oxidoreductase</keyword>
<protein>
    <submittedName>
        <fullName evidence="11">Lysine-specific demethylase</fullName>
    </submittedName>
</protein>
<dbReference type="GO" id="GO:0000785">
    <property type="term" value="C:chromatin"/>
    <property type="evidence" value="ECO:0007669"/>
    <property type="project" value="TreeGrafter"/>
</dbReference>
<comment type="cofactor">
    <cofactor evidence="1">
        <name>Fe(2+)</name>
        <dbReference type="ChEBI" id="CHEBI:29033"/>
    </cofactor>
</comment>
<evidence type="ECO:0000256" key="8">
    <source>
        <dbReference type="SAM" id="MobiDB-lite"/>
    </source>
</evidence>
<feature type="region of interest" description="Disordered" evidence="8">
    <location>
        <begin position="681"/>
        <end position="700"/>
    </location>
</feature>
<feature type="domain" description="JmjC" evidence="10">
    <location>
        <begin position="268"/>
        <end position="439"/>
    </location>
</feature>
<dbReference type="Gene3D" id="2.60.120.650">
    <property type="entry name" value="Cupin"/>
    <property type="match status" value="1"/>
</dbReference>
<dbReference type="FunFam" id="2.60.120.650:FF:000016">
    <property type="entry name" value="Lysine-specific demethylase isoform A"/>
    <property type="match status" value="1"/>
</dbReference>
<keyword evidence="6" id="KW-0804">Transcription</keyword>
<keyword evidence="5" id="KW-0805">Transcription regulation</keyword>
<dbReference type="EMBL" id="JAMFTS010000002">
    <property type="protein sequence ID" value="KAJ4784897.1"/>
    <property type="molecule type" value="Genomic_DNA"/>
</dbReference>
<dbReference type="GO" id="GO:0141052">
    <property type="term" value="F:histone H3 demethylase activity"/>
    <property type="evidence" value="ECO:0007669"/>
    <property type="project" value="UniProtKB-ARBA"/>
</dbReference>
<keyword evidence="2" id="KW-0479">Metal-binding</keyword>
<dbReference type="Pfam" id="PF02375">
    <property type="entry name" value="JmjN"/>
    <property type="match status" value="1"/>
</dbReference>
<keyword evidence="4" id="KW-0408">Iron</keyword>
<evidence type="ECO:0000256" key="1">
    <source>
        <dbReference type="ARBA" id="ARBA00001954"/>
    </source>
</evidence>
<dbReference type="GO" id="GO:0040029">
    <property type="term" value="P:epigenetic regulation of gene expression"/>
    <property type="evidence" value="ECO:0007669"/>
    <property type="project" value="UniProtKB-ARBA"/>
</dbReference>
<dbReference type="InterPro" id="IPR003349">
    <property type="entry name" value="JmjN"/>
</dbReference>
<feature type="compositionally biased region" description="Polar residues" evidence="8">
    <location>
        <begin position="620"/>
        <end position="631"/>
    </location>
</feature>
<dbReference type="GO" id="GO:0046872">
    <property type="term" value="F:metal ion binding"/>
    <property type="evidence" value="ECO:0007669"/>
    <property type="project" value="UniProtKB-KW"/>
</dbReference>
<dbReference type="SMART" id="SM00558">
    <property type="entry name" value="JmjC"/>
    <property type="match status" value="1"/>
</dbReference>
<evidence type="ECO:0000256" key="7">
    <source>
        <dbReference type="ARBA" id="ARBA00023242"/>
    </source>
</evidence>
<evidence type="ECO:0000313" key="11">
    <source>
        <dbReference type="EMBL" id="KAJ4784897.1"/>
    </source>
</evidence>
<organism evidence="11 12">
    <name type="scientific">Rhynchospora pubera</name>
    <dbReference type="NCBI Taxonomy" id="906938"/>
    <lineage>
        <taxon>Eukaryota</taxon>
        <taxon>Viridiplantae</taxon>
        <taxon>Streptophyta</taxon>
        <taxon>Embryophyta</taxon>
        <taxon>Tracheophyta</taxon>
        <taxon>Spermatophyta</taxon>
        <taxon>Magnoliopsida</taxon>
        <taxon>Liliopsida</taxon>
        <taxon>Poales</taxon>
        <taxon>Cyperaceae</taxon>
        <taxon>Cyperoideae</taxon>
        <taxon>Rhynchosporeae</taxon>
        <taxon>Rhynchospora</taxon>
    </lineage>
</organism>
<dbReference type="InterPro" id="IPR004198">
    <property type="entry name" value="Znf_C5HC2"/>
</dbReference>
<dbReference type="Pfam" id="PF02928">
    <property type="entry name" value="zf-C5HC2"/>
    <property type="match status" value="1"/>
</dbReference>
<feature type="compositionally biased region" description="Polar residues" evidence="8">
    <location>
        <begin position="803"/>
        <end position="813"/>
    </location>
</feature>
<feature type="compositionally biased region" description="Basic and acidic residues" evidence="8">
    <location>
        <begin position="608"/>
        <end position="618"/>
    </location>
</feature>
<dbReference type="PROSITE" id="PS51183">
    <property type="entry name" value="JMJN"/>
    <property type="match status" value="1"/>
</dbReference>
<evidence type="ECO:0000256" key="4">
    <source>
        <dbReference type="ARBA" id="ARBA00023004"/>
    </source>
</evidence>
<proteinExistence type="predicted"/>
<feature type="region of interest" description="Disordered" evidence="8">
    <location>
        <begin position="608"/>
        <end position="650"/>
    </location>
</feature>
<evidence type="ECO:0000259" key="10">
    <source>
        <dbReference type="PROSITE" id="PS51184"/>
    </source>
</evidence>
<dbReference type="AlphaFoldDB" id="A0AAV8EUP4"/>
<accession>A0AAV8EUP4</accession>
<sequence length="833" mass="93982">MGVVLGPSFCLNEVGSNNSHRHYQIKVEGRTQLPPEVRNGLETLKQRLLKKMQFSHGMEVTTRSSGDALRSAPACGARIQGSCSNAIFNGAGSNAKDAFLKHKVVKFEMEDLDWLEKIPECPVFHPTKEEFENPLEYLQKIALVGATYGICKIVSPVSASVPAGAVLTKEQAGFKFTTRVQPLRFAEWAMNDTVTFFMSGRKYTFREFEKIANKEYSRRYSSTCNLPANFLEEEFWREIAFGKIDSVEYACDVDGSAFSSSPQDPLGQSNWNLKKFSRLPKSTLRLLRTAIPGVTDPMLYIGMLFSMFAWHVEDHYLYSINYQHCGAAKTWYGVPGQAASGFERVVRQYVYNQEILTGQGNEDAAFDILLGKTTMFPPKVLLDHGVPVYKAVQRPGEFVITFPRAYHAGFSNGFNCGEAVNFAMGDWFPMGEVASNRYALLNRIPLLPHEELLCREASLLSKRTAGLHTSEELLSQRCVKTSFVELMRSLKNARSLLNTMGVQASHNSDVNLVVLCGLCRRDCYVAHVRCDCNLEPICLRHEDNLKRCTCGHNRYLYLREDVSELDAIYREFEREDWEMVHIQEVKCTENSCAQNEVVIDGHTPHVENKTKGIKREESIENNTHKLSSTRSDTQDFRPGQNSLPYNGNSAENDATKRFAVRKCMYDNVKCEPLPVTSPVNIKSADGGSNDNILSVGDSDDSDSEVFRVRRRSTVHAKQISDDARSCLPEQQVFKRLKKMNCESRPINAKPEESDWKYSSSNNGISSSIIPEMPLKKRLTAYYSDETERRDGIYHLESKPCDITNNTRANNGTTDPRPIRVKIRGPRLSNGTNC</sequence>
<dbReference type="Pfam" id="PF02373">
    <property type="entry name" value="JmjC"/>
    <property type="match status" value="1"/>
</dbReference>
<evidence type="ECO:0000256" key="2">
    <source>
        <dbReference type="ARBA" id="ARBA00022723"/>
    </source>
</evidence>
<dbReference type="SUPFAM" id="SSF51197">
    <property type="entry name" value="Clavaminate synthase-like"/>
    <property type="match status" value="1"/>
</dbReference>
<dbReference type="PANTHER" id="PTHR10694:SF33">
    <property type="entry name" value="LYSINE-SPECIFIC DEMETHYLASE 5"/>
    <property type="match status" value="1"/>
</dbReference>
<evidence type="ECO:0000259" key="9">
    <source>
        <dbReference type="PROSITE" id="PS51183"/>
    </source>
</evidence>
<evidence type="ECO:0000256" key="6">
    <source>
        <dbReference type="ARBA" id="ARBA00023163"/>
    </source>
</evidence>
<reference evidence="11" key="1">
    <citation type="submission" date="2022-08" db="EMBL/GenBank/DDBJ databases">
        <authorList>
            <person name="Marques A."/>
        </authorList>
    </citation>
    <scope>NUCLEOTIDE SEQUENCE</scope>
    <source>
        <strain evidence="11">RhyPub2mFocal</strain>
        <tissue evidence="11">Leaves</tissue>
    </source>
</reference>
<comment type="caution">
    <text evidence="11">The sequence shown here is derived from an EMBL/GenBank/DDBJ whole genome shotgun (WGS) entry which is preliminary data.</text>
</comment>
<evidence type="ECO:0000313" key="12">
    <source>
        <dbReference type="Proteomes" id="UP001140206"/>
    </source>
</evidence>
<dbReference type="InterPro" id="IPR003347">
    <property type="entry name" value="JmjC_dom"/>
</dbReference>
<dbReference type="GO" id="GO:0005634">
    <property type="term" value="C:nucleus"/>
    <property type="evidence" value="ECO:0007669"/>
    <property type="project" value="TreeGrafter"/>
</dbReference>
<evidence type="ECO:0000256" key="5">
    <source>
        <dbReference type="ARBA" id="ARBA00023015"/>
    </source>
</evidence>
<keyword evidence="12" id="KW-1185">Reference proteome</keyword>
<dbReference type="SMART" id="SM00545">
    <property type="entry name" value="JmjN"/>
    <property type="match status" value="1"/>
</dbReference>
<feature type="compositionally biased region" description="Polar residues" evidence="8">
    <location>
        <begin position="639"/>
        <end position="650"/>
    </location>
</feature>
<dbReference type="PANTHER" id="PTHR10694">
    <property type="entry name" value="LYSINE-SPECIFIC DEMETHYLASE"/>
    <property type="match status" value="1"/>
</dbReference>